<feature type="transmembrane region" description="Helical" evidence="9">
    <location>
        <begin position="292"/>
        <end position="310"/>
    </location>
</feature>
<keyword evidence="7 9" id="KW-0472">Membrane</keyword>
<evidence type="ECO:0000256" key="1">
    <source>
        <dbReference type="ARBA" id="ARBA00004651"/>
    </source>
</evidence>
<evidence type="ECO:0000256" key="7">
    <source>
        <dbReference type="ARBA" id="ARBA00023136"/>
    </source>
</evidence>
<keyword evidence="4" id="KW-1003">Cell membrane</keyword>
<evidence type="ECO:0000259" key="10">
    <source>
        <dbReference type="Pfam" id="PF03553"/>
    </source>
</evidence>
<feature type="transmembrane region" description="Helical" evidence="9">
    <location>
        <begin position="452"/>
        <end position="471"/>
    </location>
</feature>
<evidence type="ECO:0000256" key="2">
    <source>
        <dbReference type="ARBA" id="ARBA00022448"/>
    </source>
</evidence>
<protein>
    <submittedName>
        <fullName evidence="11">Transporter, NhaC family</fullName>
    </submittedName>
</protein>
<feature type="domain" description="Na+/H+ antiporter NhaC-like C-terminal" evidence="10">
    <location>
        <begin position="167"/>
        <end position="471"/>
    </location>
</feature>
<evidence type="ECO:0000256" key="4">
    <source>
        <dbReference type="ARBA" id="ARBA00022475"/>
    </source>
</evidence>
<feature type="transmembrane region" description="Helical" evidence="9">
    <location>
        <begin position="200"/>
        <end position="217"/>
    </location>
</feature>
<dbReference type="AlphaFoldDB" id="A0AAQ1GP20"/>
<keyword evidence="6 9" id="KW-1133">Transmembrane helix</keyword>
<dbReference type="Proteomes" id="UP000183529">
    <property type="component" value="Unassembled WGS sequence"/>
</dbReference>
<organism evidence="11 12">
    <name type="scientific">Paraburkholderia tropica</name>
    <dbReference type="NCBI Taxonomy" id="92647"/>
    <lineage>
        <taxon>Bacteria</taxon>
        <taxon>Pseudomonadati</taxon>
        <taxon>Pseudomonadota</taxon>
        <taxon>Betaproteobacteria</taxon>
        <taxon>Burkholderiales</taxon>
        <taxon>Burkholderiaceae</taxon>
        <taxon>Paraburkholderia</taxon>
    </lineage>
</organism>
<comment type="similarity">
    <text evidence="8">Belongs to the NhaC Na(+)/H(+) (TC 2.A.35) antiporter family.</text>
</comment>
<accession>A0AAQ1GP20</accession>
<dbReference type="PANTHER" id="PTHR33451:SF3">
    <property type="entry name" value="MALATE-2H(+)_NA(+)-LACTATE ANTIPORTER"/>
    <property type="match status" value="1"/>
</dbReference>
<evidence type="ECO:0000256" key="6">
    <source>
        <dbReference type="ARBA" id="ARBA00022989"/>
    </source>
</evidence>
<dbReference type="GeneID" id="61306671"/>
<dbReference type="EMBL" id="FNZM01000034">
    <property type="protein sequence ID" value="SEK15137.1"/>
    <property type="molecule type" value="Genomic_DNA"/>
</dbReference>
<dbReference type="RefSeq" id="WP_074987616.1">
    <property type="nucleotide sequence ID" value="NZ_CADFGN010000008.1"/>
</dbReference>
<feature type="transmembrane region" description="Helical" evidence="9">
    <location>
        <begin position="116"/>
        <end position="139"/>
    </location>
</feature>
<keyword evidence="3" id="KW-0050">Antiport</keyword>
<comment type="subcellular location">
    <subcellularLocation>
        <location evidence="1">Cell membrane</location>
        <topology evidence="1">Multi-pass membrane protein</topology>
    </subcellularLocation>
</comment>
<feature type="transmembrane region" description="Helical" evidence="9">
    <location>
        <begin position="146"/>
        <end position="170"/>
    </location>
</feature>
<evidence type="ECO:0000313" key="12">
    <source>
        <dbReference type="Proteomes" id="UP000183529"/>
    </source>
</evidence>
<dbReference type="GO" id="GO:0015297">
    <property type="term" value="F:antiporter activity"/>
    <property type="evidence" value="ECO:0007669"/>
    <property type="project" value="UniProtKB-KW"/>
</dbReference>
<dbReference type="InterPro" id="IPR018461">
    <property type="entry name" value="Na/H_Antiport_NhaC-like_C"/>
</dbReference>
<feature type="transmembrane region" description="Helical" evidence="9">
    <location>
        <begin position="79"/>
        <end position="104"/>
    </location>
</feature>
<evidence type="ECO:0000256" key="3">
    <source>
        <dbReference type="ARBA" id="ARBA00022449"/>
    </source>
</evidence>
<dbReference type="PANTHER" id="PTHR33451">
    <property type="entry name" value="MALATE-2H(+)/NA(+)-LACTATE ANTIPORTER"/>
    <property type="match status" value="1"/>
</dbReference>
<keyword evidence="2" id="KW-0813">Transport</keyword>
<proteinExistence type="inferred from homology"/>
<feature type="transmembrane region" description="Helical" evidence="9">
    <location>
        <begin position="263"/>
        <end position="280"/>
    </location>
</feature>
<feature type="transmembrane region" description="Helical" evidence="9">
    <location>
        <begin position="369"/>
        <end position="395"/>
    </location>
</feature>
<keyword evidence="5 9" id="KW-0812">Transmembrane</keyword>
<evidence type="ECO:0000313" key="11">
    <source>
        <dbReference type="EMBL" id="SEK15137.1"/>
    </source>
</evidence>
<name>A0AAQ1GP20_9BURK</name>
<feature type="transmembrane region" description="Helical" evidence="9">
    <location>
        <begin position="39"/>
        <end position="58"/>
    </location>
</feature>
<feature type="transmembrane region" description="Helical" evidence="9">
    <location>
        <begin position="238"/>
        <end position="257"/>
    </location>
</feature>
<evidence type="ECO:0000256" key="5">
    <source>
        <dbReference type="ARBA" id="ARBA00022692"/>
    </source>
</evidence>
<dbReference type="Pfam" id="PF03553">
    <property type="entry name" value="Na_H_antiporter"/>
    <property type="match status" value="1"/>
</dbReference>
<dbReference type="GO" id="GO:0005886">
    <property type="term" value="C:plasma membrane"/>
    <property type="evidence" value="ECO:0007669"/>
    <property type="project" value="UniProtKB-SubCell"/>
</dbReference>
<reference evidence="11 12" key="1">
    <citation type="submission" date="2016-10" db="EMBL/GenBank/DDBJ databases">
        <authorList>
            <person name="Varghese N."/>
            <person name="Submissions S."/>
        </authorList>
    </citation>
    <scope>NUCLEOTIDE SEQUENCE [LARGE SCALE GENOMIC DNA]</scope>
    <source>
        <strain evidence="11 12">LMG 22274</strain>
    </source>
</reference>
<comment type="caution">
    <text evidence="11">The sequence shown here is derived from an EMBL/GenBank/DDBJ whole genome shotgun (WGS) entry which is preliminary data.</text>
</comment>
<sequence>MKRPASPQPLSLFEALVPVVALILLVGLSYYLFGNEGASGPNQVALVVAGMLAVLVGWRRGHSLASLGEAANASISSGVGAILILFAVGALIGTWALCGTIVAMVYYGLKLLSPDYFYVTAASICALISFCIGTSWTVAGTIGIGLMGIAQSMGLSTAITAGAVISGAYFGDKSSPLSDSANLAAAAAGVGLYEHVRETLVTSLVALVITLFVFYWLGEPNHFDASSEVAAMQNAFHLSPVLFAPLILVVLLTLLRLPPFTTIFLGALAGGVVAAVVAPGRVITFAAAREGVPNWIAVIKGIWLAIASGYKSTTGEPVIDALLTRGGMDSMLSTIWLIIAALGFGGVVEKCGVIERLIAPVVSWAKGRGALVASVVAATIATNVVAADQFIAVVLPARMFKNAFAARGYAPTVLSRSVGDSATTTGALIPWNSCGAYMAATLGVSTFVYGPYAVFCMLSPIITIAFAYAGIRMPRTSHAATEASENEASE</sequence>
<evidence type="ECO:0000256" key="8">
    <source>
        <dbReference type="ARBA" id="ARBA00038435"/>
    </source>
</evidence>
<feature type="transmembrane region" description="Helical" evidence="9">
    <location>
        <begin position="12"/>
        <end position="33"/>
    </location>
</feature>
<feature type="transmembrane region" description="Helical" evidence="9">
    <location>
        <begin position="330"/>
        <end position="348"/>
    </location>
</feature>
<gene>
    <name evidence="11" type="ORF">SAMN05216550_13416</name>
</gene>
<dbReference type="InterPro" id="IPR052180">
    <property type="entry name" value="NhaC_Na-H+_Antiporter"/>
</dbReference>
<evidence type="ECO:0000256" key="9">
    <source>
        <dbReference type="SAM" id="Phobius"/>
    </source>
</evidence>